<feature type="transmembrane region" description="Helical" evidence="9">
    <location>
        <begin position="162"/>
        <end position="182"/>
    </location>
</feature>
<dbReference type="SUPFAM" id="SSF103473">
    <property type="entry name" value="MFS general substrate transporter"/>
    <property type="match status" value="1"/>
</dbReference>
<dbReference type="InterPro" id="IPR020846">
    <property type="entry name" value="MFS_dom"/>
</dbReference>
<dbReference type="InterPro" id="IPR036259">
    <property type="entry name" value="MFS_trans_sf"/>
</dbReference>
<protein>
    <submittedName>
        <fullName evidence="11">MFS transporter</fullName>
    </submittedName>
</protein>
<feature type="transmembrane region" description="Helical" evidence="9">
    <location>
        <begin position="12"/>
        <end position="34"/>
    </location>
</feature>
<evidence type="ECO:0000256" key="4">
    <source>
        <dbReference type="ARBA" id="ARBA00022448"/>
    </source>
</evidence>
<comment type="similarity">
    <text evidence="3">Belongs to the major facilitator superfamily. TCR/Tet family.</text>
</comment>
<dbReference type="AlphaFoldDB" id="A0A3N0VGR3"/>
<reference evidence="11 12" key="1">
    <citation type="submission" date="2018-10" db="EMBL/GenBank/DDBJ databases">
        <authorList>
            <person name="Chen W.-M."/>
        </authorList>
    </citation>
    <scope>NUCLEOTIDE SEQUENCE [LARGE SCALE GENOMIC DNA]</scope>
    <source>
        <strain evidence="11 12">THS-13</strain>
    </source>
</reference>
<name>A0A3N0VGR3_9GAMM</name>
<dbReference type="EMBL" id="RJVO01000002">
    <property type="protein sequence ID" value="ROH91949.1"/>
    <property type="molecule type" value="Genomic_DNA"/>
</dbReference>
<dbReference type="InterPro" id="IPR001958">
    <property type="entry name" value="Tet-R_TetA/multi-R_MdtG-like"/>
</dbReference>
<comment type="subcellular location">
    <subcellularLocation>
        <location evidence="2">Cell membrane</location>
        <topology evidence="2">Multi-pass membrane protein</topology>
    </subcellularLocation>
</comment>
<feature type="transmembrane region" description="Helical" evidence="9">
    <location>
        <begin position="330"/>
        <end position="350"/>
    </location>
</feature>
<comment type="caution">
    <text evidence="11">The sequence shown here is derived from an EMBL/GenBank/DDBJ whole genome shotgun (WGS) entry which is preliminary data.</text>
</comment>
<evidence type="ECO:0000256" key="3">
    <source>
        <dbReference type="ARBA" id="ARBA00007520"/>
    </source>
</evidence>
<evidence type="ECO:0000256" key="5">
    <source>
        <dbReference type="ARBA" id="ARBA00022475"/>
    </source>
</evidence>
<dbReference type="FunCoup" id="A0A3N0VGR3">
    <property type="interactions" value="115"/>
</dbReference>
<feature type="transmembrane region" description="Helical" evidence="9">
    <location>
        <begin position="210"/>
        <end position="229"/>
    </location>
</feature>
<accession>A0A3N0VGR3</accession>
<evidence type="ECO:0000313" key="11">
    <source>
        <dbReference type="EMBL" id="ROH91949.1"/>
    </source>
</evidence>
<dbReference type="PANTHER" id="PTHR23517:SF2">
    <property type="entry name" value="MULTIDRUG RESISTANCE PROTEIN MDTH"/>
    <property type="match status" value="1"/>
</dbReference>
<dbReference type="PROSITE" id="PS50850">
    <property type="entry name" value="MFS"/>
    <property type="match status" value="1"/>
</dbReference>
<organism evidence="11 12">
    <name type="scientific">Stagnimonas aquatica</name>
    <dbReference type="NCBI Taxonomy" id="2689987"/>
    <lineage>
        <taxon>Bacteria</taxon>
        <taxon>Pseudomonadati</taxon>
        <taxon>Pseudomonadota</taxon>
        <taxon>Gammaproteobacteria</taxon>
        <taxon>Nevskiales</taxon>
        <taxon>Nevskiaceae</taxon>
        <taxon>Stagnimonas</taxon>
    </lineage>
</organism>
<feature type="transmembrane region" description="Helical" evidence="9">
    <location>
        <begin position="241"/>
        <end position="259"/>
    </location>
</feature>
<dbReference type="Gene3D" id="1.20.1250.20">
    <property type="entry name" value="MFS general substrate transporter like domains"/>
    <property type="match status" value="1"/>
</dbReference>
<comment type="function">
    <text evidence="1">Resistance to tetracycline by an active tetracycline efflux. This is an energy-dependent process that decreases the accumulation of the antibiotic in whole cells. This protein functions as a metal-tetracycline/H(+) antiporter.</text>
</comment>
<dbReference type="InParanoid" id="A0A3N0VGR3"/>
<feature type="transmembrane region" description="Helical" evidence="9">
    <location>
        <begin position="296"/>
        <end position="318"/>
    </location>
</feature>
<evidence type="ECO:0000256" key="7">
    <source>
        <dbReference type="ARBA" id="ARBA00022989"/>
    </source>
</evidence>
<feature type="transmembrane region" description="Helical" evidence="9">
    <location>
        <begin position="271"/>
        <end position="290"/>
    </location>
</feature>
<dbReference type="InterPro" id="IPR011701">
    <property type="entry name" value="MFS"/>
</dbReference>
<evidence type="ECO:0000256" key="9">
    <source>
        <dbReference type="SAM" id="Phobius"/>
    </source>
</evidence>
<keyword evidence="4" id="KW-0813">Transport</keyword>
<dbReference type="Pfam" id="PF07690">
    <property type="entry name" value="MFS_1"/>
    <property type="match status" value="1"/>
</dbReference>
<dbReference type="RefSeq" id="WP_123210993.1">
    <property type="nucleotide sequence ID" value="NZ_RJVO01000002.1"/>
</dbReference>
<keyword evidence="8 9" id="KW-0472">Membrane</keyword>
<feature type="domain" description="Major facilitator superfamily (MFS) profile" evidence="10">
    <location>
        <begin position="8"/>
        <end position="384"/>
    </location>
</feature>
<evidence type="ECO:0000259" key="10">
    <source>
        <dbReference type="PROSITE" id="PS50850"/>
    </source>
</evidence>
<dbReference type="GO" id="GO:0005886">
    <property type="term" value="C:plasma membrane"/>
    <property type="evidence" value="ECO:0007669"/>
    <property type="project" value="UniProtKB-SubCell"/>
</dbReference>
<dbReference type="InterPro" id="IPR005829">
    <property type="entry name" value="Sugar_transporter_CS"/>
</dbReference>
<gene>
    <name evidence="11" type="ORF">ED208_06140</name>
</gene>
<keyword evidence="6 9" id="KW-0812">Transmembrane</keyword>
<proteinExistence type="inferred from homology"/>
<keyword evidence="5" id="KW-1003">Cell membrane</keyword>
<keyword evidence="12" id="KW-1185">Reference proteome</keyword>
<dbReference type="PROSITE" id="PS00216">
    <property type="entry name" value="SUGAR_TRANSPORT_1"/>
    <property type="match status" value="1"/>
</dbReference>
<feature type="transmembrane region" description="Helical" evidence="9">
    <location>
        <begin position="46"/>
        <end position="64"/>
    </location>
</feature>
<evidence type="ECO:0000256" key="6">
    <source>
        <dbReference type="ARBA" id="ARBA00022692"/>
    </source>
</evidence>
<dbReference type="PRINTS" id="PR01035">
    <property type="entry name" value="TCRTETA"/>
</dbReference>
<dbReference type="PANTHER" id="PTHR23517">
    <property type="entry name" value="RESISTANCE PROTEIN MDTM, PUTATIVE-RELATED-RELATED"/>
    <property type="match status" value="1"/>
</dbReference>
<dbReference type="GO" id="GO:0022857">
    <property type="term" value="F:transmembrane transporter activity"/>
    <property type="evidence" value="ECO:0007669"/>
    <property type="project" value="InterPro"/>
</dbReference>
<feature type="transmembrane region" description="Helical" evidence="9">
    <location>
        <begin position="133"/>
        <end position="156"/>
    </location>
</feature>
<keyword evidence="7 9" id="KW-1133">Transmembrane helix</keyword>
<feature type="transmembrane region" description="Helical" evidence="9">
    <location>
        <begin position="76"/>
        <end position="93"/>
    </location>
</feature>
<feature type="transmembrane region" description="Helical" evidence="9">
    <location>
        <begin position="99"/>
        <end position="121"/>
    </location>
</feature>
<dbReference type="Proteomes" id="UP000282106">
    <property type="component" value="Unassembled WGS sequence"/>
</dbReference>
<feature type="transmembrane region" description="Helical" evidence="9">
    <location>
        <begin position="356"/>
        <end position="375"/>
    </location>
</feature>
<dbReference type="InterPro" id="IPR050171">
    <property type="entry name" value="MFS_Transporters"/>
</dbReference>
<evidence type="ECO:0000256" key="2">
    <source>
        <dbReference type="ARBA" id="ARBA00004651"/>
    </source>
</evidence>
<evidence type="ECO:0000313" key="12">
    <source>
        <dbReference type="Proteomes" id="UP000282106"/>
    </source>
</evidence>
<evidence type="ECO:0000256" key="1">
    <source>
        <dbReference type="ARBA" id="ARBA00003279"/>
    </source>
</evidence>
<evidence type="ECO:0000256" key="8">
    <source>
        <dbReference type="ARBA" id="ARBA00023136"/>
    </source>
</evidence>
<sequence length="394" mass="40649">MNALEIRATIGLALIYALRMIGMFMILPVFALYAHGLPVPASDLQIGLAIGIYGLAQAGLQIPLGIASDRWGRKPVIVLGLAVFAVGSFVAGATQDIHWIIAGRILQGLGAVSSAVSALLADLTRDQVRTTAMAILGAGMGLAFLGALVAGPVVAGHIGVDGIFRLTGLLALGGIPVVLWLVPGAPLPKVSNAGVWSVLRDTQLLRLDGGILLLHALLTGLFVAAPFAIVETLGLPSEAHWKLYLPVLLLSLLPVFPLVRRAEQRHATRGLFISAIVGLALALPLLSLGYRQPAVLVGALTLFFIAFNTLEGLLPSLISRRAPANQRGAALGVYGSAQFLGPMLGGALLGGVKGHWGLSAAFAAAALLPLIWLSFATGLRAPPAAAAAAPTLDK</sequence>